<protein>
    <submittedName>
        <fullName evidence="3">Uncharacterized protein</fullName>
    </submittedName>
</protein>
<gene>
    <name evidence="3" type="ORF">RT717_00980</name>
</gene>
<accession>A0ABZ0IRX6</accession>
<keyword evidence="2" id="KW-0812">Transmembrane</keyword>
<sequence>MEPMTLRDITYIGVILLTGVVTFLTTKHNLSDKIQQAKETLKENIKSLELEIERLKGKDENQQQIIDQFQKQILDHLPDLFEILKDKKGKK</sequence>
<proteinExistence type="predicted"/>
<evidence type="ECO:0000256" key="1">
    <source>
        <dbReference type="SAM" id="Coils"/>
    </source>
</evidence>
<name>A0ABZ0IRX6_9BACT</name>
<evidence type="ECO:0000313" key="3">
    <source>
        <dbReference type="EMBL" id="WOK07193.1"/>
    </source>
</evidence>
<dbReference type="Proteomes" id="UP001302349">
    <property type="component" value="Chromosome"/>
</dbReference>
<keyword evidence="2" id="KW-0472">Membrane</keyword>
<evidence type="ECO:0000256" key="2">
    <source>
        <dbReference type="SAM" id="Phobius"/>
    </source>
</evidence>
<dbReference type="EMBL" id="CP136051">
    <property type="protein sequence ID" value="WOK07193.1"/>
    <property type="molecule type" value="Genomic_DNA"/>
</dbReference>
<feature type="transmembrane region" description="Helical" evidence="2">
    <location>
        <begin position="6"/>
        <end position="26"/>
    </location>
</feature>
<reference evidence="3 4" key="1">
    <citation type="journal article" date="2023" name="Microbiol. Resour. Announc.">
        <title>Complete Genome Sequence of Imperialibacter roseus strain P4T.</title>
        <authorList>
            <person name="Tizabi D.R."/>
            <person name="Bachvaroff T."/>
            <person name="Hill R.T."/>
        </authorList>
    </citation>
    <scope>NUCLEOTIDE SEQUENCE [LARGE SCALE GENOMIC DNA]</scope>
    <source>
        <strain evidence="3 4">P4T</strain>
    </source>
</reference>
<keyword evidence="1" id="KW-0175">Coiled coil</keyword>
<dbReference type="RefSeq" id="WP_317489879.1">
    <property type="nucleotide sequence ID" value="NZ_CP136051.1"/>
</dbReference>
<evidence type="ECO:0000313" key="4">
    <source>
        <dbReference type="Proteomes" id="UP001302349"/>
    </source>
</evidence>
<keyword evidence="4" id="KW-1185">Reference proteome</keyword>
<organism evidence="3 4">
    <name type="scientific">Imperialibacter roseus</name>
    <dbReference type="NCBI Taxonomy" id="1324217"/>
    <lineage>
        <taxon>Bacteria</taxon>
        <taxon>Pseudomonadati</taxon>
        <taxon>Bacteroidota</taxon>
        <taxon>Cytophagia</taxon>
        <taxon>Cytophagales</taxon>
        <taxon>Flammeovirgaceae</taxon>
        <taxon>Imperialibacter</taxon>
    </lineage>
</organism>
<feature type="coiled-coil region" evidence="1">
    <location>
        <begin position="27"/>
        <end position="72"/>
    </location>
</feature>
<keyword evidence="2" id="KW-1133">Transmembrane helix</keyword>